<dbReference type="AlphaFoldDB" id="G7W4E7"/>
<proteinExistence type="predicted"/>
<dbReference type="KEGG" id="pta:HPL003_15170"/>
<evidence type="ECO:0000313" key="2">
    <source>
        <dbReference type="Proteomes" id="UP000005876"/>
    </source>
</evidence>
<dbReference type="HOGENOM" id="CLU_2899993_0_0_9"/>
<name>G7W4E7_PAETH</name>
<reference evidence="1 2" key="3">
    <citation type="journal article" date="2012" name="J. Bacteriol.">
        <title>Genome Sequence of Paenibacillus terrae HPL-003, a Xylanase-Producing Bacterium Isolated from Soil Found in Forest Residue.</title>
        <authorList>
            <person name="Shin S.H."/>
            <person name="Kim S."/>
            <person name="Kim J.Y."/>
            <person name="Song H.Y."/>
            <person name="Cho S.J."/>
            <person name="Kim D.R."/>
            <person name="Lee K.I."/>
            <person name="Lim H.K."/>
            <person name="Park N.J."/>
            <person name="Hwang I.T."/>
            <person name="Yang K.S."/>
        </authorList>
    </citation>
    <scope>NUCLEOTIDE SEQUENCE [LARGE SCALE GENOMIC DNA]</scope>
    <source>
        <strain evidence="1 2">HPL-003</strain>
    </source>
</reference>
<gene>
    <name evidence="1" type="ordered locus">HPL003_15170</name>
</gene>
<dbReference type="eggNOG" id="ENOG5032JTZ">
    <property type="taxonomic scope" value="Bacteria"/>
</dbReference>
<protein>
    <submittedName>
        <fullName evidence="1">Uncharacterized protein</fullName>
    </submittedName>
</protein>
<reference evidence="2" key="1">
    <citation type="submission" date="2011-11" db="EMBL/GenBank/DDBJ databases">
        <title>Complete sequence of Paenibacillus terrae HPL-003.</title>
        <authorList>
            <person name="Shin S.H."/>
            <person name="Kim S."/>
            <person name="Kim J.Y."/>
        </authorList>
    </citation>
    <scope>NUCLEOTIDE SEQUENCE [LARGE SCALE GENOMIC DNA]</scope>
    <source>
        <strain evidence="2">HPL-003</strain>
    </source>
</reference>
<accession>G7W4E7</accession>
<sequence>MPPSLKKSESYSTEFLFENSLIRYDDVRDSILKIWPTMDDNLPLALIIAMQEQGLQVVPPTK</sequence>
<reference key="2">
    <citation type="submission" date="2011-11" db="EMBL/GenBank/DDBJ databases">
        <authorList>
            <person name="Shin S.H."/>
            <person name="Kim S."/>
            <person name="Kim J.Y."/>
        </authorList>
    </citation>
    <scope>NUCLEOTIDE SEQUENCE</scope>
    <source>
        <strain>HPL-003</strain>
    </source>
</reference>
<organism evidence="1 2">
    <name type="scientific">Paenibacillus terrae (strain HPL-003)</name>
    <dbReference type="NCBI Taxonomy" id="985665"/>
    <lineage>
        <taxon>Bacteria</taxon>
        <taxon>Bacillati</taxon>
        <taxon>Bacillota</taxon>
        <taxon>Bacilli</taxon>
        <taxon>Bacillales</taxon>
        <taxon>Paenibacillaceae</taxon>
        <taxon>Paenibacillus</taxon>
    </lineage>
</organism>
<dbReference type="EMBL" id="CP003107">
    <property type="protein sequence ID" value="AET59785.1"/>
    <property type="molecule type" value="Genomic_DNA"/>
</dbReference>
<evidence type="ECO:0000313" key="1">
    <source>
        <dbReference type="EMBL" id="AET59785.1"/>
    </source>
</evidence>
<dbReference type="Proteomes" id="UP000005876">
    <property type="component" value="Chromosome"/>
</dbReference>